<dbReference type="InterPro" id="IPR037066">
    <property type="entry name" value="Plug_dom_sf"/>
</dbReference>
<gene>
    <name evidence="17" type="ordered locus">Ccan_19640</name>
</gene>
<feature type="domain" description="TonB-dependent receptor plug" evidence="16">
    <location>
        <begin position="47"/>
        <end position="155"/>
    </location>
</feature>
<evidence type="ECO:0000259" key="16">
    <source>
        <dbReference type="Pfam" id="PF07715"/>
    </source>
</evidence>
<dbReference type="PANTHER" id="PTHR32552:SF68">
    <property type="entry name" value="FERRICHROME OUTER MEMBRANE TRANSPORTER_PHAGE RECEPTOR"/>
    <property type="match status" value="1"/>
</dbReference>
<dbReference type="InterPro" id="IPR012910">
    <property type="entry name" value="Plug_dom"/>
</dbReference>
<dbReference type="GO" id="GO:0009279">
    <property type="term" value="C:cell outer membrane"/>
    <property type="evidence" value="ECO:0007669"/>
    <property type="project" value="UniProtKB-SubCell"/>
</dbReference>
<keyword evidence="8" id="KW-0406">Ion transport</keyword>
<evidence type="ECO:0000256" key="1">
    <source>
        <dbReference type="ARBA" id="ARBA00004571"/>
    </source>
</evidence>
<dbReference type="Gene3D" id="2.40.170.20">
    <property type="entry name" value="TonB-dependent receptor, beta-barrel domain"/>
    <property type="match status" value="1"/>
</dbReference>
<evidence type="ECO:0000313" key="18">
    <source>
        <dbReference type="Proteomes" id="UP000008895"/>
    </source>
</evidence>
<evidence type="ECO:0000256" key="14">
    <source>
        <dbReference type="SAM" id="SignalP"/>
    </source>
</evidence>
<evidence type="ECO:0000256" key="8">
    <source>
        <dbReference type="ARBA" id="ARBA00023065"/>
    </source>
</evidence>
<dbReference type="HOGENOM" id="CLU_378515_0_0_10"/>
<dbReference type="InterPro" id="IPR000531">
    <property type="entry name" value="Beta-barrel_TonB"/>
</dbReference>
<dbReference type="RefSeq" id="WP_013998064.1">
    <property type="nucleotide sequence ID" value="NC_015846.1"/>
</dbReference>
<evidence type="ECO:0000256" key="5">
    <source>
        <dbReference type="ARBA" id="ARBA00022692"/>
    </source>
</evidence>
<dbReference type="Pfam" id="PF00593">
    <property type="entry name" value="TonB_dep_Rec_b-barrel"/>
    <property type="match status" value="1"/>
</dbReference>
<dbReference type="Proteomes" id="UP000008895">
    <property type="component" value="Chromosome"/>
</dbReference>
<dbReference type="PROSITE" id="PS52016">
    <property type="entry name" value="TONB_DEPENDENT_REC_3"/>
    <property type="match status" value="1"/>
</dbReference>
<keyword evidence="9 13" id="KW-0798">TonB box</keyword>
<evidence type="ECO:0000256" key="4">
    <source>
        <dbReference type="ARBA" id="ARBA00022496"/>
    </source>
</evidence>
<dbReference type="OrthoDB" id="9761152at2"/>
<dbReference type="InterPro" id="IPR036942">
    <property type="entry name" value="Beta-barrel_TonB_sf"/>
</dbReference>
<dbReference type="AlphaFoldDB" id="F9YTN5"/>
<dbReference type="eggNOG" id="COG4772">
    <property type="taxonomic scope" value="Bacteria"/>
</dbReference>
<evidence type="ECO:0000313" key="17">
    <source>
        <dbReference type="EMBL" id="AEK24080.1"/>
    </source>
</evidence>
<dbReference type="PANTHER" id="PTHR32552">
    <property type="entry name" value="FERRICHROME IRON RECEPTOR-RELATED"/>
    <property type="match status" value="1"/>
</dbReference>
<dbReference type="EMBL" id="CP002113">
    <property type="protein sequence ID" value="AEK24080.1"/>
    <property type="molecule type" value="Genomic_DNA"/>
</dbReference>
<keyword evidence="4" id="KW-0410">Iron transport</keyword>
<evidence type="ECO:0000256" key="13">
    <source>
        <dbReference type="RuleBase" id="RU003357"/>
    </source>
</evidence>
<dbReference type="KEGG" id="ccm:Ccan_19640"/>
<evidence type="ECO:0000256" key="10">
    <source>
        <dbReference type="ARBA" id="ARBA00023136"/>
    </source>
</evidence>
<evidence type="ECO:0000256" key="9">
    <source>
        <dbReference type="ARBA" id="ARBA00023077"/>
    </source>
</evidence>
<evidence type="ECO:0000256" key="7">
    <source>
        <dbReference type="ARBA" id="ARBA00023004"/>
    </source>
</evidence>
<dbReference type="GO" id="GO:0015344">
    <property type="term" value="F:siderophore uptake transmembrane transporter activity"/>
    <property type="evidence" value="ECO:0007669"/>
    <property type="project" value="TreeGrafter"/>
</dbReference>
<proteinExistence type="inferred from homology"/>
<evidence type="ECO:0000259" key="15">
    <source>
        <dbReference type="Pfam" id="PF00593"/>
    </source>
</evidence>
<evidence type="ECO:0000256" key="2">
    <source>
        <dbReference type="ARBA" id="ARBA00022448"/>
    </source>
</evidence>
<dbReference type="STRING" id="860228.Ccan_19640"/>
<evidence type="ECO:0000256" key="12">
    <source>
        <dbReference type="PROSITE-ProRule" id="PRU01360"/>
    </source>
</evidence>
<dbReference type="SUPFAM" id="SSF56935">
    <property type="entry name" value="Porins"/>
    <property type="match status" value="1"/>
</dbReference>
<keyword evidence="7" id="KW-0408">Iron</keyword>
<feature type="signal peptide" evidence="14">
    <location>
        <begin position="1"/>
        <end position="18"/>
    </location>
</feature>
<name>F9YTN5_CAPCC</name>
<sequence>MKKLFFMGAMSLITSAYAQTMESEKDSINQDVIQLDEVLVSAVRADRKTPIAFSSINKKELAKRNLGQDIPILLNFMPSVVTTSDAGNGVGYTGIRVRGSDATRVNVTINGIPYNDSESHRTFWVNMPDFASSVENIQLQRGVGTSTNGAGAFGASLNMLTDAFSYKPNALIATSYGSYNTQKQTAKFSTGLIGNTFEISGRLSKLKSDGYIDRASSKLNSYFLQGVFLEGKTLIKGLVFGGKEKTYQAWNGVTQSQIDKYGRKYNPSGKYKDSNGNTVFYDNETDNYQQDHAQLHWNQSWNSNWSTNLAFHYTKGFGYYENYKEKQKLKKYHIEAVEIQGKKSKESDLIRRKYLDNDFYGTVFSLNYKKDFFDFTFGSSANRYKGDHFGEVLWVREPAKYKHKHEFYRDDATKTDINNFAKANYRLGKWILFADVQLRNVNYKANSQNTGLVNDTFRFFNPKAGVTYVLNNQNQLYISYARAQREPNRDDYENGKPKPEKMNDFEGGWRFNNDFISLNINGYYMQYQDQLVLTGALDDVGSPIRQNSGKSYRMGIEIDAKVKLNKWSIQPSITLSQNKNIDFYTHFDGKLVNLGKTNISFSPNIIVGNSLTYTPTKGLQMALLSKYVGEQFMSNTDAESSKLESYFVNDLNISYEIKLKKWAKSLTLNLLVNNILNKNYISNGYYHTYDDDWTTPSVVKTIEGSGYFPQAEINYLAGLTLSF</sequence>
<keyword evidence="6 14" id="KW-0732">Signal</keyword>
<keyword evidence="11 12" id="KW-0998">Cell outer membrane</keyword>
<feature type="domain" description="TonB-dependent receptor-like beta-barrel" evidence="15">
    <location>
        <begin position="260"/>
        <end position="675"/>
    </location>
</feature>
<evidence type="ECO:0000256" key="6">
    <source>
        <dbReference type="ARBA" id="ARBA00022729"/>
    </source>
</evidence>
<protein>
    <recommendedName>
        <fullName evidence="19">TonB-dependent receptor</fullName>
    </recommendedName>
</protein>
<feature type="chain" id="PRO_5003392359" description="TonB-dependent receptor" evidence="14">
    <location>
        <begin position="19"/>
        <end position="723"/>
    </location>
</feature>
<evidence type="ECO:0008006" key="19">
    <source>
        <dbReference type="Google" id="ProtNLM"/>
    </source>
</evidence>
<keyword evidence="5 12" id="KW-0812">Transmembrane</keyword>
<keyword evidence="3 12" id="KW-1134">Transmembrane beta strand</keyword>
<accession>F9YTN5</accession>
<organism evidence="17 18">
    <name type="scientific">Capnocytophaga canimorsus (strain 5)</name>
    <dbReference type="NCBI Taxonomy" id="860228"/>
    <lineage>
        <taxon>Bacteria</taxon>
        <taxon>Pseudomonadati</taxon>
        <taxon>Bacteroidota</taxon>
        <taxon>Flavobacteriia</taxon>
        <taxon>Flavobacteriales</taxon>
        <taxon>Flavobacteriaceae</taxon>
        <taxon>Capnocytophaga</taxon>
    </lineage>
</organism>
<dbReference type="InterPro" id="IPR039426">
    <property type="entry name" value="TonB-dep_rcpt-like"/>
</dbReference>
<evidence type="ECO:0000256" key="11">
    <source>
        <dbReference type="ARBA" id="ARBA00023237"/>
    </source>
</evidence>
<dbReference type="Pfam" id="PF07715">
    <property type="entry name" value="Plug"/>
    <property type="match status" value="1"/>
</dbReference>
<keyword evidence="2 12" id="KW-0813">Transport</keyword>
<evidence type="ECO:0000256" key="3">
    <source>
        <dbReference type="ARBA" id="ARBA00022452"/>
    </source>
</evidence>
<comment type="similarity">
    <text evidence="12 13">Belongs to the TonB-dependent receptor family.</text>
</comment>
<dbReference type="Gene3D" id="2.170.130.10">
    <property type="entry name" value="TonB-dependent receptor, plug domain"/>
    <property type="match status" value="1"/>
</dbReference>
<keyword evidence="10 12" id="KW-0472">Membrane</keyword>
<keyword evidence="18" id="KW-1185">Reference proteome</keyword>
<reference evidence="17 18" key="1">
    <citation type="journal article" date="2011" name="J. Bacteriol.">
        <title>Complete genome sequence of the dog commensal and human pathogen Capnocytophaga canimorsus strain 5.</title>
        <authorList>
            <person name="Manfredi P."/>
            <person name="Pagni M."/>
            <person name="Cornelis G.R."/>
        </authorList>
    </citation>
    <scope>NUCLEOTIDE SEQUENCE [LARGE SCALE GENOMIC DNA]</scope>
    <source>
        <strain evidence="18">5</strain>
    </source>
</reference>
<comment type="subcellular location">
    <subcellularLocation>
        <location evidence="1 12">Cell outer membrane</location>
        <topology evidence="1 12">Multi-pass membrane protein</topology>
    </subcellularLocation>
</comment>